<evidence type="ECO:0000313" key="2">
    <source>
        <dbReference type="Proteomes" id="UP000326509"/>
    </source>
</evidence>
<name>A0A5J4IWR8_9FLAO</name>
<dbReference type="InterPro" id="IPR051783">
    <property type="entry name" value="NAD(P)-dependent_oxidoreduct"/>
</dbReference>
<dbReference type="InterPro" id="IPR036291">
    <property type="entry name" value="NAD(P)-bd_dom_sf"/>
</dbReference>
<organism evidence="1 2">
    <name type="scientific">Patiriisocius marinus</name>
    <dbReference type="NCBI Taxonomy" id="1397112"/>
    <lineage>
        <taxon>Bacteria</taxon>
        <taxon>Pseudomonadati</taxon>
        <taxon>Bacteroidota</taxon>
        <taxon>Flavobacteriia</taxon>
        <taxon>Flavobacteriales</taxon>
        <taxon>Flavobacteriaceae</taxon>
        <taxon>Patiriisocius</taxon>
    </lineage>
</organism>
<proteinExistence type="predicted"/>
<comment type="caution">
    <text evidence="1">The sequence shown here is derived from an EMBL/GenBank/DDBJ whole genome shotgun (WGS) entry which is preliminary data.</text>
</comment>
<evidence type="ECO:0000313" key="1">
    <source>
        <dbReference type="EMBL" id="GER58802.1"/>
    </source>
</evidence>
<gene>
    <name evidence="1" type="primary">yeeZ</name>
    <name evidence="1" type="ORF">ULMA_09100</name>
</gene>
<dbReference type="PANTHER" id="PTHR48079">
    <property type="entry name" value="PROTEIN YEEZ"/>
    <property type="match status" value="1"/>
</dbReference>
<sequence length="267" mass="29584">MKKTIAIAGLGWLGKPLLQRLKMLGYLVKGSVTTTESAAKLQQLDIDAYAVVISENGIQGAPKGFLKNVDTLVIMIPPGLRRNTGADYVLKMSHFLTEIRASKVPQVIFISSTSVYGDEQQLVTEKDVPKPTTEAGRQLFQVEQLFFNSSDFKTTILRFGGLVGESRQPVKYLAGRKDLSSANDPVNLIHRDDCISIITEIIKQEAYGHIINGVHPSHPTKEDYYRSKAEELQLVPPHFAAPIEKAGKQVDSENLSTILEYTFKTKP</sequence>
<reference evidence="1 2" key="1">
    <citation type="submission" date="2019-08" db="EMBL/GenBank/DDBJ databases">
        <title>Draft genome sequence of Ulvibacter marinus type strain NBRC 109484.</title>
        <authorList>
            <person name="Kawano K."/>
            <person name="Ushijima N."/>
            <person name="Kihara M."/>
            <person name="Itoh H."/>
        </authorList>
    </citation>
    <scope>NUCLEOTIDE SEQUENCE [LARGE SCALE GENOMIC DNA]</scope>
    <source>
        <strain evidence="1 2">NBRC 109484</strain>
    </source>
</reference>
<accession>A0A5J4IWR8</accession>
<dbReference type="Proteomes" id="UP000326509">
    <property type="component" value="Unassembled WGS sequence"/>
</dbReference>
<dbReference type="RefSeq" id="WP_151672855.1">
    <property type="nucleotide sequence ID" value="NZ_BKCG01000001.1"/>
</dbReference>
<dbReference type="AlphaFoldDB" id="A0A5J4IWR8"/>
<dbReference type="Gene3D" id="3.40.50.720">
    <property type="entry name" value="NAD(P)-binding Rossmann-like Domain"/>
    <property type="match status" value="1"/>
</dbReference>
<dbReference type="EMBL" id="BKCG01000001">
    <property type="protein sequence ID" value="GER58802.1"/>
    <property type="molecule type" value="Genomic_DNA"/>
</dbReference>
<protein>
    <submittedName>
        <fullName evidence="1">Epimerase</fullName>
    </submittedName>
</protein>
<dbReference type="OrthoDB" id="751203at2"/>
<keyword evidence="2" id="KW-1185">Reference proteome</keyword>
<dbReference type="GO" id="GO:0004029">
    <property type="term" value="F:aldehyde dehydrogenase (NAD+) activity"/>
    <property type="evidence" value="ECO:0007669"/>
    <property type="project" value="TreeGrafter"/>
</dbReference>
<dbReference type="PANTHER" id="PTHR48079:SF6">
    <property type="entry name" value="NAD(P)-BINDING DOMAIN-CONTAINING PROTEIN-RELATED"/>
    <property type="match status" value="1"/>
</dbReference>
<dbReference type="SUPFAM" id="SSF51735">
    <property type="entry name" value="NAD(P)-binding Rossmann-fold domains"/>
    <property type="match status" value="1"/>
</dbReference>
<dbReference type="GO" id="GO:0005737">
    <property type="term" value="C:cytoplasm"/>
    <property type="evidence" value="ECO:0007669"/>
    <property type="project" value="TreeGrafter"/>
</dbReference>